<protein>
    <recommendedName>
        <fullName evidence="2 5">Methionyl-tRNA formyltransferase</fullName>
        <ecNumber evidence="2 5">2.1.2.9</ecNumber>
    </recommendedName>
</protein>
<dbReference type="HOGENOM" id="CLU_033347_1_2_5"/>
<dbReference type="InterPro" id="IPR005793">
    <property type="entry name" value="Formyl_trans_C"/>
</dbReference>
<dbReference type="InterPro" id="IPR011034">
    <property type="entry name" value="Formyl_transferase-like_C_sf"/>
</dbReference>
<evidence type="ECO:0000256" key="1">
    <source>
        <dbReference type="ARBA" id="ARBA00010699"/>
    </source>
</evidence>
<dbReference type="InterPro" id="IPR041711">
    <property type="entry name" value="Met-tRNA-FMT_N"/>
</dbReference>
<dbReference type="Gene3D" id="3.40.50.12230">
    <property type="match status" value="1"/>
</dbReference>
<feature type="domain" description="Formyl transferase C-terminal" evidence="7">
    <location>
        <begin position="206"/>
        <end position="305"/>
    </location>
</feature>
<dbReference type="InterPro" id="IPR001555">
    <property type="entry name" value="GART_AS"/>
</dbReference>
<dbReference type="CDD" id="cd08704">
    <property type="entry name" value="Met_tRNA_FMT_C"/>
    <property type="match status" value="1"/>
</dbReference>
<dbReference type="NCBIfam" id="TIGR00460">
    <property type="entry name" value="fmt"/>
    <property type="match status" value="1"/>
</dbReference>
<keyword evidence="9" id="KW-1185">Reference proteome</keyword>
<evidence type="ECO:0000259" key="7">
    <source>
        <dbReference type="Pfam" id="PF02911"/>
    </source>
</evidence>
<dbReference type="GO" id="GO:0005829">
    <property type="term" value="C:cytosol"/>
    <property type="evidence" value="ECO:0007669"/>
    <property type="project" value="TreeGrafter"/>
</dbReference>
<evidence type="ECO:0000256" key="3">
    <source>
        <dbReference type="ARBA" id="ARBA00022679"/>
    </source>
</evidence>
<accession>A0A067W8L8</accession>
<dbReference type="CDD" id="cd08646">
    <property type="entry name" value="FMT_core_Met-tRNA-FMT_N"/>
    <property type="match status" value="1"/>
</dbReference>
<dbReference type="PATRIC" id="fig|1134510.3.peg.436"/>
<dbReference type="InterPro" id="IPR036477">
    <property type="entry name" value="Formyl_transf_N_sf"/>
</dbReference>
<dbReference type="PROSITE" id="PS00373">
    <property type="entry name" value="GART"/>
    <property type="match status" value="1"/>
</dbReference>
<name>A0A067W8L8_9HYPH</name>
<evidence type="ECO:0000313" key="9">
    <source>
        <dbReference type="Proteomes" id="UP000027015"/>
    </source>
</evidence>
<dbReference type="AlphaFoldDB" id="A0A067W8L8"/>
<comment type="similarity">
    <text evidence="1 5">Belongs to the Fmt family.</text>
</comment>
<dbReference type="EMBL" id="AHPL01000003">
    <property type="protein sequence ID" value="KEC56139.1"/>
    <property type="molecule type" value="Genomic_DNA"/>
</dbReference>
<dbReference type="FunFam" id="3.40.50.12230:FF:000001">
    <property type="entry name" value="Methionyl-tRNA formyltransferase"/>
    <property type="match status" value="1"/>
</dbReference>
<dbReference type="SUPFAM" id="SSF53328">
    <property type="entry name" value="Formyltransferase"/>
    <property type="match status" value="1"/>
</dbReference>
<comment type="catalytic activity">
    <reaction evidence="5">
        <text>L-methionyl-tRNA(fMet) + (6R)-10-formyltetrahydrofolate = N-formyl-L-methionyl-tRNA(fMet) + (6S)-5,6,7,8-tetrahydrofolate + H(+)</text>
        <dbReference type="Rhea" id="RHEA:24380"/>
        <dbReference type="Rhea" id="RHEA-COMP:9952"/>
        <dbReference type="Rhea" id="RHEA-COMP:9953"/>
        <dbReference type="ChEBI" id="CHEBI:15378"/>
        <dbReference type="ChEBI" id="CHEBI:57453"/>
        <dbReference type="ChEBI" id="CHEBI:78530"/>
        <dbReference type="ChEBI" id="CHEBI:78844"/>
        <dbReference type="ChEBI" id="CHEBI:195366"/>
        <dbReference type="EC" id="2.1.2.9"/>
    </reaction>
</comment>
<keyword evidence="4 5" id="KW-0648">Protein biosynthesis</keyword>
<proteinExistence type="inferred from homology"/>
<evidence type="ECO:0000256" key="4">
    <source>
        <dbReference type="ARBA" id="ARBA00022917"/>
    </source>
</evidence>
<dbReference type="InterPro" id="IPR044135">
    <property type="entry name" value="Met-tRNA-FMT_C"/>
</dbReference>
<feature type="binding site" evidence="5">
    <location>
        <begin position="112"/>
        <end position="115"/>
    </location>
    <ligand>
        <name>(6S)-5,6,7,8-tetrahydrofolate</name>
        <dbReference type="ChEBI" id="CHEBI:57453"/>
    </ligand>
</feature>
<dbReference type="OrthoDB" id="9802815at2"/>
<dbReference type="RefSeq" id="WP_034458208.1">
    <property type="nucleotide sequence ID" value="NZ_CADEAH010000005.1"/>
</dbReference>
<evidence type="ECO:0000256" key="2">
    <source>
        <dbReference type="ARBA" id="ARBA00012261"/>
    </source>
</evidence>
<dbReference type="GO" id="GO:0004479">
    <property type="term" value="F:methionyl-tRNA formyltransferase activity"/>
    <property type="evidence" value="ECO:0007669"/>
    <property type="project" value="UniProtKB-UniRule"/>
</dbReference>
<reference evidence="8 9" key="1">
    <citation type="submission" date="2012-04" db="EMBL/GenBank/DDBJ databases">
        <title>The Genome Sequence of Bartonella koehlerae C-29.</title>
        <authorList>
            <consortium name="The Broad Institute Genome Sequencing Platform"/>
            <consortium name="The Broad Institute Genome Sequencing Center for Infectious Disease"/>
            <person name="Feldgarden M."/>
            <person name="Kirby J."/>
            <person name="Kosoy M."/>
            <person name="Birtles R."/>
            <person name="Probert W.S."/>
            <person name="Chiaraviglio L."/>
            <person name="Walker B."/>
            <person name="Young S.K."/>
            <person name="Zeng Q."/>
            <person name="Gargeya S."/>
            <person name="Fitzgerald M."/>
            <person name="Haas B."/>
            <person name="Abouelleil A."/>
            <person name="Alvarado L."/>
            <person name="Arachchi H.M."/>
            <person name="Berlin A.M."/>
            <person name="Chapman S.B."/>
            <person name="Goldberg J."/>
            <person name="Griggs A."/>
            <person name="Gujja S."/>
            <person name="Hansen M."/>
            <person name="Howarth C."/>
            <person name="Imamovic A."/>
            <person name="Larimer J."/>
            <person name="McCowen C."/>
            <person name="Montmayeur A."/>
            <person name="Murphy C."/>
            <person name="Neiman D."/>
            <person name="Pearson M."/>
            <person name="Priest M."/>
            <person name="Roberts A."/>
            <person name="Saif S."/>
            <person name="Shea T."/>
            <person name="Sisk P."/>
            <person name="Sykes S."/>
            <person name="Wortman J."/>
            <person name="Nusbaum C."/>
            <person name="Birren B."/>
        </authorList>
    </citation>
    <scope>NUCLEOTIDE SEQUENCE [LARGE SCALE GENOMIC DNA]</scope>
    <source>
        <strain evidence="8 9">C-29</strain>
    </source>
</reference>
<dbReference type="STRING" id="1134510.O9A_00364"/>
<dbReference type="PANTHER" id="PTHR11138:SF5">
    <property type="entry name" value="METHIONYL-TRNA FORMYLTRANSFERASE, MITOCHONDRIAL"/>
    <property type="match status" value="1"/>
</dbReference>
<dbReference type="Proteomes" id="UP000027015">
    <property type="component" value="Unassembled WGS sequence"/>
</dbReference>
<evidence type="ECO:0000259" key="6">
    <source>
        <dbReference type="Pfam" id="PF00551"/>
    </source>
</evidence>
<evidence type="ECO:0000313" key="8">
    <source>
        <dbReference type="EMBL" id="KEC56139.1"/>
    </source>
</evidence>
<dbReference type="eggNOG" id="COG0223">
    <property type="taxonomic scope" value="Bacteria"/>
</dbReference>
<gene>
    <name evidence="5" type="primary">fmt</name>
    <name evidence="8" type="ORF">O9A_00364</name>
</gene>
<feature type="domain" description="Formyl transferase N-terminal" evidence="6">
    <location>
        <begin position="8"/>
        <end position="183"/>
    </location>
</feature>
<dbReference type="InterPro" id="IPR005794">
    <property type="entry name" value="Fmt"/>
</dbReference>
<dbReference type="Pfam" id="PF00551">
    <property type="entry name" value="Formyl_trans_N"/>
    <property type="match status" value="1"/>
</dbReference>
<dbReference type="PANTHER" id="PTHR11138">
    <property type="entry name" value="METHIONYL-TRNA FORMYLTRANSFERASE"/>
    <property type="match status" value="1"/>
</dbReference>
<dbReference type="HAMAP" id="MF_00182">
    <property type="entry name" value="Formyl_trans"/>
    <property type="match status" value="1"/>
</dbReference>
<comment type="caution">
    <text evidence="8">The sequence shown here is derived from an EMBL/GenBank/DDBJ whole genome shotgun (WGS) entry which is preliminary data.</text>
</comment>
<dbReference type="SUPFAM" id="SSF50486">
    <property type="entry name" value="FMT C-terminal domain-like"/>
    <property type="match status" value="1"/>
</dbReference>
<dbReference type="Pfam" id="PF02911">
    <property type="entry name" value="Formyl_trans_C"/>
    <property type="match status" value="1"/>
</dbReference>
<comment type="function">
    <text evidence="5">Attaches a formyl group to the free amino group of methionyl-tRNA(fMet). The formyl group appears to play a dual role in the initiator identity of N-formylmethionyl-tRNA by promoting its recognition by IF2 and preventing the misappropriation of this tRNA by the elongation apparatus.</text>
</comment>
<evidence type="ECO:0000256" key="5">
    <source>
        <dbReference type="HAMAP-Rule" id="MF_00182"/>
    </source>
</evidence>
<sequence length="311" mass="34217">MVLRLSFMGTPDFSVPILQALLDAGHDIVAVYSQPPRPAGRRGLKLTPSPVQNLAKAKSIPVFTPQTLKTAEQQTQFAELAVDVAIVVAYGLLLPRTILEIPRFGCFNAHASLLPRWRGAAPIQRAIMAGDKETGITIMKMDEGLDTGPTAFSRAIPITDNTTTDELANKLSHIGADLMIETLSTLEKGQLKLIPQSKENITYASKIKKEETRIDWTKPAEFIHRYICALSPFPGCWCNMNIAGREERVKILGSRLTTRPSLEIGRIEREPDSLLIHCGQRCLKVTHLQRSGGKILDSATFLQGAHISAVF</sequence>
<keyword evidence="3 5" id="KW-0808">Transferase</keyword>
<dbReference type="InterPro" id="IPR002376">
    <property type="entry name" value="Formyl_transf_N"/>
</dbReference>
<dbReference type="EC" id="2.1.2.9" evidence="2 5"/>
<organism evidence="8 9">
    <name type="scientific">Bartonella koehlerae C-29</name>
    <dbReference type="NCBI Taxonomy" id="1134510"/>
    <lineage>
        <taxon>Bacteria</taxon>
        <taxon>Pseudomonadati</taxon>
        <taxon>Pseudomonadota</taxon>
        <taxon>Alphaproteobacteria</taxon>
        <taxon>Hyphomicrobiales</taxon>
        <taxon>Bartonellaceae</taxon>
        <taxon>Bartonella</taxon>
    </lineage>
</organism>